<feature type="domain" description="Integrase zinc-binding" evidence="8">
    <location>
        <begin position="318"/>
        <end position="371"/>
    </location>
</feature>
<evidence type="ECO:0000313" key="9">
    <source>
        <dbReference type="EMBL" id="CAK1598321.1"/>
    </source>
</evidence>
<dbReference type="GO" id="GO:0004519">
    <property type="term" value="F:endonuclease activity"/>
    <property type="evidence" value="ECO:0007669"/>
    <property type="project" value="UniProtKB-KW"/>
</dbReference>
<proteinExistence type="predicted"/>
<dbReference type="Gene3D" id="3.30.420.10">
    <property type="entry name" value="Ribonuclease H-like superfamily/Ribonuclease H"/>
    <property type="match status" value="1"/>
</dbReference>
<dbReference type="Pfam" id="PF17921">
    <property type="entry name" value="Integrase_H2C2"/>
    <property type="match status" value="1"/>
</dbReference>
<comment type="caution">
    <text evidence="9">The sequence shown here is derived from an EMBL/GenBank/DDBJ whole genome shotgun (WGS) entry which is preliminary data.</text>
</comment>
<dbReference type="CDD" id="cd09274">
    <property type="entry name" value="RNase_HI_RT_Ty3"/>
    <property type="match status" value="1"/>
</dbReference>
<feature type="domain" description="Reverse transcriptase/retrotransposon-derived protein RNase H-like" evidence="7">
    <location>
        <begin position="108"/>
        <end position="205"/>
    </location>
</feature>
<dbReference type="Pfam" id="PF17919">
    <property type="entry name" value="RT_RNaseH_2"/>
    <property type="match status" value="1"/>
</dbReference>
<keyword evidence="3" id="KW-0540">Nuclease</keyword>
<gene>
    <name evidence="9" type="ORF">PARMNEM_LOCUS17321</name>
</gene>
<evidence type="ECO:0000256" key="1">
    <source>
        <dbReference type="ARBA" id="ARBA00012493"/>
    </source>
</evidence>
<dbReference type="Gene3D" id="3.30.70.270">
    <property type="match status" value="2"/>
</dbReference>
<evidence type="ECO:0000256" key="6">
    <source>
        <dbReference type="ARBA" id="ARBA00023268"/>
    </source>
</evidence>
<keyword evidence="4" id="KW-0378">Hydrolase</keyword>
<dbReference type="SUPFAM" id="SSF53098">
    <property type="entry name" value="Ribonuclease H-like"/>
    <property type="match status" value="1"/>
</dbReference>
<dbReference type="EMBL" id="CAVLGL010000104">
    <property type="protein sequence ID" value="CAK1598321.1"/>
    <property type="molecule type" value="Genomic_DNA"/>
</dbReference>
<dbReference type="AlphaFoldDB" id="A0AAV1LXI2"/>
<organism evidence="9 10">
    <name type="scientific">Parnassius mnemosyne</name>
    <name type="common">clouded apollo</name>
    <dbReference type="NCBI Taxonomy" id="213953"/>
    <lineage>
        <taxon>Eukaryota</taxon>
        <taxon>Metazoa</taxon>
        <taxon>Ecdysozoa</taxon>
        <taxon>Arthropoda</taxon>
        <taxon>Hexapoda</taxon>
        <taxon>Insecta</taxon>
        <taxon>Pterygota</taxon>
        <taxon>Neoptera</taxon>
        <taxon>Endopterygota</taxon>
        <taxon>Lepidoptera</taxon>
        <taxon>Glossata</taxon>
        <taxon>Ditrysia</taxon>
        <taxon>Papilionoidea</taxon>
        <taxon>Papilionidae</taxon>
        <taxon>Parnassiinae</taxon>
        <taxon>Parnassini</taxon>
        <taxon>Parnassius</taxon>
        <taxon>Driopa</taxon>
    </lineage>
</organism>
<evidence type="ECO:0000256" key="3">
    <source>
        <dbReference type="ARBA" id="ARBA00022722"/>
    </source>
</evidence>
<dbReference type="SUPFAM" id="SSF56672">
    <property type="entry name" value="DNA/RNA polymerases"/>
    <property type="match status" value="1"/>
</dbReference>
<protein>
    <recommendedName>
        <fullName evidence="1">RNA-directed DNA polymerase</fullName>
        <ecNumber evidence="1">2.7.7.49</ecNumber>
    </recommendedName>
</protein>
<dbReference type="GO" id="GO:0003964">
    <property type="term" value="F:RNA-directed DNA polymerase activity"/>
    <property type="evidence" value="ECO:0007669"/>
    <property type="project" value="UniProtKB-KW"/>
</dbReference>
<dbReference type="InterPro" id="IPR036397">
    <property type="entry name" value="RNaseH_sf"/>
</dbReference>
<dbReference type="EC" id="2.7.7.49" evidence="1"/>
<evidence type="ECO:0000256" key="4">
    <source>
        <dbReference type="ARBA" id="ARBA00022759"/>
    </source>
</evidence>
<dbReference type="FunFam" id="3.30.70.270:FF:000026">
    <property type="entry name" value="Transposon Ty3-G Gag-Pol polyprotein"/>
    <property type="match status" value="1"/>
</dbReference>
<evidence type="ECO:0000259" key="7">
    <source>
        <dbReference type="Pfam" id="PF17919"/>
    </source>
</evidence>
<dbReference type="Proteomes" id="UP001314205">
    <property type="component" value="Unassembled WGS sequence"/>
</dbReference>
<keyword evidence="5" id="KW-0695">RNA-directed DNA polymerase</keyword>
<dbReference type="FunFam" id="3.10.20.370:FF:000001">
    <property type="entry name" value="Retrovirus-related Pol polyprotein from transposon 17.6-like protein"/>
    <property type="match status" value="1"/>
</dbReference>
<dbReference type="Gene3D" id="1.10.340.70">
    <property type="match status" value="1"/>
</dbReference>
<dbReference type="GO" id="GO:0042575">
    <property type="term" value="C:DNA polymerase complex"/>
    <property type="evidence" value="ECO:0007669"/>
    <property type="project" value="UniProtKB-ARBA"/>
</dbReference>
<evidence type="ECO:0000259" key="8">
    <source>
        <dbReference type="Pfam" id="PF17921"/>
    </source>
</evidence>
<dbReference type="PANTHER" id="PTHR37984">
    <property type="entry name" value="PROTEIN CBG26694"/>
    <property type="match status" value="1"/>
</dbReference>
<dbReference type="GO" id="GO:0003676">
    <property type="term" value="F:nucleic acid binding"/>
    <property type="evidence" value="ECO:0007669"/>
    <property type="project" value="InterPro"/>
</dbReference>
<evidence type="ECO:0000256" key="2">
    <source>
        <dbReference type="ARBA" id="ARBA00022695"/>
    </source>
</evidence>
<dbReference type="PANTHER" id="PTHR37984:SF5">
    <property type="entry name" value="PROTEIN NYNRIN-LIKE"/>
    <property type="match status" value="1"/>
</dbReference>
<dbReference type="InterPro" id="IPR041577">
    <property type="entry name" value="RT_RNaseH_2"/>
</dbReference>
<dbReference type="InterPro" id="IPR043128">
    <property type="entry name" value="Rev_trsase/Diguanyl_cyclase"/>
</dbReference>
<dbReference type="InterPro" id="IPR041588">
    <property type="entry name" value="Integrase_H2C2"/>
</dbReference>
<dbReference type="InterPro" id="IPR043502">
    <property type="entry name" value="DNA/RNA_pol_sf"/>
</dbReference>
<accession>A0AAV1LXI2</accession>
<keyword evidence="10" id="KW-1185">Reference proteome</keyword>
<keyword evidence="4" id="KW-0255">Endonuclease</keyword>
<evidence type="ECO:0000256" key="5">
    <source>
        <dbReference type="ARBA" id="ARBA00022918"/>
    </source>
</evidence>
<keyword evidence="6" id="KW-0511">Multifunctional enzyme</keyword>
<sequence>MEHQEHLRAVFSRFSEYGILLNTNKCVFAVPQVEFLGYLVSSEGTKPVGDKVKAILDFKLPKTIRDLRRFLGALNFYRRFIQDAAKLQAPLHALLSGPSVKSKSNINWTANLESAFSACKASIANAALLAHPDMSAPLAIVTDASNSAIGSVLQQKVLGHWQPLGFFSRKLSPTQIKYSAYDLELLAIYESVKYFRHMIELKPFFIMTDHKPIISAFKKSRDACSPRQFRYLDFISQFTTDIRHITGKDNVVADALSRTDAITWSLDPIALAASQDTDSELKNILRTGSSLKLQKVCIGGTKIFCDISGPRHRPFITPAFRKMVFDNIHGLSHPSARATIKLVTEKYVWPGIRKDCRNWARSCISCQRSKVSRHVHAPIQDFKLPTARFSHVHVDLIGPLPVSDDYRYCFTAIDRFTRWPEAVPLKDIRAESVAKAFISS</sequence>
<name>A0AAV1LXI2_9NEOP</name>
<keyword evidence="2" id="KW-0808">Transferase</keyword>
<evidence type="ECO:0000313" key="10">
    <source>
        <dbReference type="Proteomes" id="UP001314205"/>
    </source>
</evidence>
<dbReference type="InterPro" id="IPR050951">
    <property type="entry name" value="Retrovirus_Pol_polyprotein"/>
</dbReference>
<reference evidence="9 10" key="1">
    <citation type="submission" date="2023-11" db="EMBL/GenBank/DDBJ databases">
        <authorList>
            <person name="Hedman E."/>
            <person name="Englund M."/>
            <person name="Stromberg M."/>
            <person name="Nyberg Akerstrom W."/>
            <person name="Nylinder S."/>
            <person name="Jareborg N."/>
            <person name="Kallberg Y."/>
            <person name="Kronander E."/>
        </authorList>
    </citation>
    <scope>NUCLEOTIDE SEQUENCE [LARGE SCALE GENOMIC DNA]</scope>
</reference>
<dbReference type="InterPro" id="IPR012337">
    <property type="entry name" value="RNaseH-like_sf"/>
</dbReference>
<keyword evidence="2" id="KW-0548">Nucleotidyltransferase</keyword>